<sequence>MNGMAGNKKILIVDDQEINRIILKNILVRESFEILEAGDGADALEQLAVHGEAIALLLLDIVMSPVDGYEVMKKMASEGLIGKIPVVVITADETQECQNRVCVMGAAKFIHKPFSPAEVRAIVDGILRDGADDGL</sequence>
<dbReference type="GO" id="GO:0000160">
    <property type="term" value="P:phosphorelay signal transduction system"/>
    <property type="evidence" value="ECO:0007669"/>
    <property type="project" value="UniProtKB-KW"/>
</dbReference>
<dbReference type="InterPro" id="IPR011006">
    <property type="entry name" value="CheY-like_superfamily"/>
</dbReference>
<dbReference type="RefSeq" id="WP_066744645.1">
    <property type="nucleotide sequence ID" value="NZ_CP016757.1"/>
</dbReference>
<reference evidence="5" key="1">
    <citation type="submission" date="2016-08" db="EMBL/GenBank/DDBJ databases">
        <title>Complete genome of Cloacibacillus porcorum.</title>
        <authorList>
            <person name="Looft T."/>
            <person name="Bayles D.O."/>
            <person name="Alt D.P."/>
        </authorList>
    </citation>
    <scope>NUCLEOTIDE SEQUENCE [LARGE SCALE GENOMIC DNA]</scope>
    <source>
        <strain evidence="5">CL-84</strain>
    </source>
</reference>
<evidence type="ECO:0000256" key="1">
    <source>
        <dbReference type="ARBA" id="ARBA00022553"/>
    </source>
</evidence>
<dbReference type="Gene3D" id="3.40.50.2300">
    <property type="match status" value="1"/>
</dbReference>
<dbReference type="OrthoDB" id="9789181at2"/>
<dbReference type="KEGG" id="cpor:BED41_07840"/>
<evidence type="ECO:0000259" key="4">
    <source>
        <dbReference type="PROSITE" id="PS50110"/>
    </source>
</evidence>
<keyword evidence="1 3" id="KW-0597">Phosphoprotein</keyword>
<name>A0A1B2I4V8_9BACT</name>
<dbReference type="AlphaFoldDB" id="A0A1B2I4V8"/>
<dbReference type="STRING" id="1197717.BED41_07840"/>
<keyword evidence="2" id="KW-0902">Two-component regulatory system</keyword>
<dbReference type="InterPro" id="IPR050595">
    <property type="entry name" value="Bact_response_regulator"/>
</dbReference>
<dbReference type="Proteomes" id="UP000093044">
    <property type="component" value="Chromosome"/>
</dbReference>
<dbReference type="SMART" id="SM00448">
    <property type="entry name" value="REC"/>
    <property type="match status" value="1"/>
</dbReference>
<dbReference type="PANTHER" id="PTHR44591:SF14">
    <property type="entry name" value="PROTEIN PILG"/>
    <property type="match status" value="1"/>
</dbReference>
<evidence type="ECO:0000256" key="2">
    <source>
        <dbReference type="ARBA" id="ARBA00023012"/>
    </source>
</evidence>
<evidence type="ECO:0000313" key="5">
    <source>
        <dbReference type="EMBL" id="ANZ44996.1"/>
    </source>
</evidence>
<feature type="domain" description="Response regulatory" evidence="4">
    <location>
        <begin position="9"/>
        <end position="127"/>
    </location>
</feature>
<dbReference type="PANTHER" id="PTHR44591">
    <property type="entry name" value="STRESS RESPONSE REGULATOR PROTEIN 1"/>
    <property type="match status" value="1"/>
</dbReference>
<feature type="modified residue" description="4-aspartylphosphate" evidence="3">
    <location>
        <position position="60"/>
    </location>
</feature>
<proteinExistence type="predicted"/>
<dbReference type="SUPFAM" id="SSF52172">
    <property type="entry name" value="CheY-like"/>
    <property type="match status" value="1"/>
</dbReference>
<keyword evidence="6" id="KW-1185">Reference proteome</keyword>
<dbReference type="InterPro" id="IPR001789">
    <property type="entry name" value="Sig_transdc_resp-reg_receiver"/>
</dbReference>
<dbReference type="GeneID" id="83057761"/>
<dbReference type="Pfam" id="PF00072">
    <property type="entry name" value="Response_reg"/>
    <property type="match status" value="1"/>
</dbReference>
<dbReference type="EMBL" id="CP016757">
    <property type="protein sequence ID" value="ANZ44996.1"/>
    <property type="molecule type" value="Genomic_DNA"/>
</dbReference>
<evidence type="ECO:0000313" key="6">
    <source>
        <dbReference type="Proteomes" id="UP000093044"/>
    </source>
</evidence>
<protein>
    <recommendedName>
        <fullName evidence="4">Response regulatory domain-containing protein</fullName>
    </recommendedName>
</protein>
<organism evidence="5 6">
    <name type="scientific">Cloacibacillus porcorum</name>
    <dbReference type="NCBI Taxonomy" id="1197717"/>
    <lineage>
        <taxon>Bacteria</taxon>
        <taxon>Thermotogati</taxon>
        <taxon>Synergistota</taxon>
        <taxon>Synergistia</taxon>
        <taxon>Synergistales</taxon>
        <taxon>Synergistaceae</taxon>
        <taxon>Cloacibacillus</taxon>
    </lineage>
</organism>
<dbReference type="PROSITE" id="PS50110">
    <property type="entry name" value="RESPONSE_REGULATORY"/>
    <property type="match status" value="1"/>
</dbReference>
<accession>A0A1B2I4V8</accession>
<gene>
    <name evidence="5" type="ORF">BED41_07840</name>
</gene>
<evidence type="ECO:0000256" key="3">
    <source>
        <dbReference type="PROSITE-ProRule" id="PRU00169"/>
    </source>
</evidence>